<gene>
    <name evidence="5" type="ORF">BTMF_LOCUS4534</name>
</gene>
<dbReference type="GO" id="GO:0031175">
    <property type="term" value="P:neuron projection development"/>
    <property type="evidence" value="ECO:0007669"/>
    <property type="project" value="TreeGrafter"/>
</dbReference>
<dbReference type="GO" id="GO:0007015">
    <property type="term" value="P:actin filament organization"/>
    <property type="evidence" value="ECO:0007669"/>
    <property type="project" value="TreeGrafter"/>
</dbReference>
<dbReference type="GO" id="GO:0014069">
    <property type="term" value="C:postsynaptic density"/>
    <property type="evidence" value="ECO:0007669"/>
    <property type="project" value="TreeGrafter"/>
</dbReference>
<dbReference type="Proteomes" id="UP000280834">
    <property type="component" value="Unassembled WGS sequence"/>
</dbReference>
<organism evidence="5 6">
    <name type="scientific">Brugia timori</name>
    <dbReference type="NCBI Taxonomy" id="42155"/>
    <lineage>
        <taxon>Eukaryota</taxon>
        <taxon>Metazoa</taxon>
        <taxon>Ecdysozoa</taxon>
        <taxon>Nematoda</taxon>
        <taxon>Chromadorea</taxon>
        <taxon>Rhabditida</taxon>
        <taxon>Spirurina</taxon>
        <taxon>Spiruromorpha</taxon>
        <taxon>Filarioidea</taxon>
        <taxon>Onchocercidae</taxon>
        <taxon>Brugia</taxon>
    </lineage>
</organism>
<protein>
    <submittedName>
        <fullName evidence="5">Uncharacterized protein</fullName>
    </submittedName>
</protein>
<dbReference type="GO" id="GO:0005737">
    <property type="term" value="C:cytoplasm"/>
    <property type="evidence" value="ECO:0007669"/>
    <property type="project" value="TreeGrafter"/>
</dbReference>
<dbReference type="PANTHER" id="PTHR16154:SF6">
    <property type="entry name" value="SPINOPHILIN, ISOFORM J"/>
    <property type="match status" value="1"/>
</dbReference>
<feature type="compositionally biased region" description="Acidic residues" evidence="4">
    <location>
        <begin position="52"/>
        <end position="66"/>
    </location>
</feature>
<dbReference type="InterPro" id="IPR043446">
    <property type="entry name" value="Neurabin-like"/>
</dbReference>
<feature type="coiled-coil region" evidence="3">
    <location>
        <begin position="73"/>
        <end position="181"/>
    </location>
</feature>
<dbReference type="PANTHER" id="PTHR16154">
    <property type="entry name" value="NEURABIN"/>
    <property type="match status" value="1"/>
</dbReference>
<feature type="non-terminal residue" evidence="5">
    <location>
        <position position="193"/>
    </location>
</feature>
<keyword evidence="6" id="KW-1185">Reference proteome</keyword>
<evidence type="ECO:0000256" key="3">
    <source>
        <dbReference type="SAM" id="Coils"/>
    </source>
</evidence>
<proteinExistence type="predicted"/>
<name>A0A3P7U8V9_9BILA</name>
<keyword evidence="1" id="KW-0597">Phosphoprotein</keyword>
<dbReference type="GO" id="GO:0030425">
    <property type="term" value="C:dendrite"/>
    <property type="evidence" value="ECO:0007669"/>
    <property type="project" value="TreeGrafter"/>
</dbReference>
<dbReference type="AlphaFoldDB" id="A0A3P7U8V9"/>
<dbReference type="EMBL" id="UZAG01004517">
    <property type="protein sequence ID" value="VDO16943.1"/>
    <property type="molecule type" value="Genomic_DNA"/>
</dbReference>
<dbReference type="GO" id="GO:0051015">
    <property type="term" value="F:actin filament binding"/>
    <property type="evidence" value="ECO:0007669"/>
    <property type="project" value="TreeGrafter"/>
</dbReference>
<evidence type="ECO:0000313" key="5">
    <source>
        <dbReference type="EMBL" id="VDO16943.1"/>
    </source>
</evidence>
<dbReference type="GO" id="GO:0015629">
    <property type="term" value="C:actin cytoskeleton"/>
    <property type="evidence" value="ECO:0007669"/>
    <property type="project" value="TreeGrafter"/>
</dbReference>
<sequence length="193" mass="22601">MVGVSQIFAAETLRATGSEVVFTIGREDNLEESEVAQLIRQSLEADRFREAEELEEDEADSDDSEEPTILKEERKIRKRIDDLEVELSESQKKADQMKEILESSRAHYAMLESKYEQANQLLRSYQEREKELLEREEAHVDQLRQKDAHYSALVSQLKERIEELERRLDEMAQRRTTVMEGELSELKEQLAAR</sequence>
<accession>A0A3P7U8V9</accession>
<evidence type="ECO:0000313" key="6">
    <source>
        <dbReference type="Proteomes" id="UP000280834"/>
    </source>
</evidence>
<keyword evidence="2 3" id="KW-0175">Coiled coil</keyword>
<feature type="region of interest" description="Disordered" evidence="4">
    <location>
        <begin position="49"/>
        <end position="73"/>
    </location>
</feature>
<reference evidence="5 6" key="1">
    <citation type="submission" date="2018-11" db="EMBL/GenBank/DDBJ databases">
        <authorList>
            <consortium name="Pathogen Informatics"/>
        </authorList>
    </citation>
    <scope>NUCLEOTIDE SEQUENCE [LARGE SCALE GENOMIC DNA]</scope>
</reference>
<evidence type="ECO:0000256" key="2">
    <source>
        <dbReference type="ARBA" id="ARBA00023054"/>
    </source>
</evidence>
<evidence type="ECO:0000256" key="4">
    <source>
        <dbReference type="SAM" id="MobiDB-lite"/>
    </source>
</evidence>
<evidence type="ECO:0000256" key="1">
    <source>
        <dbReference type="ARBA" id="ARBA00022553"/>
    </source>
</evidence>
<dbReference type="GO" id="GO:0019722">
    <property type="term" value="P:calcium-mediated signaling"/>
    <property type="evidence" value="ECO:0007669"/>
    <property type="project" value="TreeGrafter"/>
</dbReference>